<dbReference type="Proteomes" id="UP001642260">
    <property type="component" value="Unassembled WGS sequence"/>
</dbReference>
<proteinExistence type="predicted"/>
<comment type="caution">
    <text evidence="1">The sequence shown here is derived from an EMBL/GenBank/DDBJ whole genome shotgun (WGS) entry which is preliminary data.</text>
</comment>
<accession>A0ABC8L836</accession>
<protein>
    <submittedName>
        <fullName evidence="1">Uncharacterized protein</fullName>
    </submittedName>
</protein>
<reference evidence="1 2" key="1">
    <citation type="submission" date="2022-03" db="EMBL/GenBank/DDBJ databases">
        <authorList>
            <person name="Macdonald S."/>
            <person name="Ahmed S."/>
            <person name="Newling K."/>
        </authorList>
    </citation>
    <scope>NUCLEOTIDE SEQUENCE [LARGE SCALE GENOMIC DNA]</scope>
</reference>
<keyword evidence="2" id="KW-1185">Reference proteome</keyword>
<name>A0ABC8L836_ERUVS</name>
<evidence type="ECO:0000313" key="1">
    <source>
        <dbReference type="EMBL" id="CAH8374673.1"/>
    </source>
</evidence>
<sequence length="80" mass="9130">MLTVFGYQRKSEGERWRFSRDSEGYGLGGCREVEGVVVPEEDVDYVWAYMDKGVEDLTQKCEKNSKLWLAVATLALVPHT</sequence>
<dbReference type="EMBL" id="CAKOAT010451820">
    <property type="protein sequence ID" value="CAH8374673.1"/>
    <property type="molecule type" value="Genomic_DNA"/>
</dbReference>
<evidence type="ECO:0000313" key="2">
    <source>
        <dbReference type="Proteomes" id="UP001642260"/>
    </source>
</evidence>
<gene>
    <name evidence="1" type="ORF">ERUC_LOCUS32065</name>
</gene>
<organism evidence="1 2">
    <name type="scientific">Eruca vesicaria subsp. sativa</name>
    <name type="common">Garden rocket</name>
    <name type="synonym">Eruca sativa</name>
    <dbReference type="NCBI Taxonomy" id="29727"/>
    <lineage>
        <taxon>Eukaryota</taxon>
        <taxon>Viridiplantae</taxon>
        <taxon>Streptophyta</taxon>
        <taxon>Embryophyta</taxon>
        <taxon>Tracheophyta</taxon>
        <taxon>Spermatophyta</taxon>
        <taxon>Magnoliopsida</taxon>
        <taxon>eudicotyledons</taxon>
        <taxon>Gunneridae</taxon>
        <taxon>Pentapetalae</taxon>
        <taxon>rosids</taxon>
        <taxon>malvids</taxon>
        <taxon>Brassicales</taxon>
        <taxon>Brassicaceae</taxon>
        <taxon>Brassiceae</taxon>
        <taxon>Eruca</taxon>
    </lineage>
</organism>
<dbReference type="AlphaFoldDB" id="A0ABC8L836"/>